<keyword evidence="3" id="KW-0134">Cell wall</keyword>
<sequence length="648" mass="71227">MVHIFSSSSFFFFISQLSLSFFHLTTNKQISFKVLFLFLLPFFFFLSFFPQISSAASSNPFTPKASLVRYWKTHVSTDLPTPDFFLSKASPLSSVDAAVLATHAAGASLSSRLESFCYSANLFCSFDSQSEISVPRFKDADFKLYGNKNFANYGGNRLGGTDSFKNYSDGLNTAEHSFKRYGGNSSNHKEGFTSYAEDGNVANSNFVSYGAESKSGSGGFTNYDKLVNVPNLRFTAYDLNSRSHKLTFTSYGNETNSGSQSFTSYGKNGNGVPQDFSSYSDGSNILTSTFTGYGESGKTANDSFKEYGVSGNNPHTNFKNYGKGGNSEIDTFSNYRNGANVGDDSFQSYAKNSNSGRVNFANYGKSFNHGNDSFTEYGKGSIGKTTVGFKSYSIDRNFTTYAKNGVSFSEYSNFTTATGSGIHVNSHVEPGKFFRESELKQGNVMVMPDIRDKMPPRSFLPRAILVNLPFSSSRISEAKEMFHARDGSTMESVITNALAECERAPSRGETKRCVGSAEDMIDFATTVLGRRVVVRTTANVNGSKEKVEIGRVKGINGGNLTRSVSCHQSLYPYLLYYCHSVPKVRIYEADILRVETKEKINRGVAICHIDTSSWGPEHGAFVALGSSPGQIEVCHWIFENDMSWSVAD</sequence>
<evidence type="ECO:0000256" key="6">
    <source>
        <dbReference type="ARBA" id="ARBA00023180"/>
    </source>
</evidence>
<evidence type="ECO:0000313" key="9">
    <source>
        <dbReference type="EnsemblPlants" id="MELO3C017098.2.1"/>
    </source>
</evidence>
<comment type="subcellular location">
    <subcellularLocation>
        <location evidence="1">Secreted</location>
        <location evidence="1">Cell wall</location>
    </subcellularLocation>
    <subcellularLocation>
        <location evidence="2">Secreted</location>
        <location evidence="2">Extracellular space</location>
        <location evidence="2">Apoplast</location>
    </subcellularLocation>
</comment>
<feature type="transmembrane region" description="Helical" evidence="7">
    <location>
        <begin position="30"/>
        <end position="49"/>
    </location>
</feature>
<keyword evidence="7" id="KW-1133">Transmembrane helix</keyword>
<keyword evidence="6" id="KW-0325">Glycoprotein</keyword>
<dbReference type="PANTHER" id="PTHR31458:SF9">
    <property type="entry name" value="POLYGALACTURONASE-1 NON-CATALYTIC SUBUNIT BETA"/>
    <property type="match status" value="1"/>
</dbReference>
<dbReference type="PROSITE" id="PS51277">
    <property type="entry name" value="BURP"/>
    <property type="match status" value="1"/>
</dbReference>
<dbReference type="EnsemblPlants" id="MELO3C017098.2.1">
    <property type="protein sequence ID" value="MELO3C017098.2.1"/>
    <property type="gene ID" value="MELO3C017098.2"/>
</dbReference>
<evidence type="ECO:0000256" key="1">
    <source>
        <dbReference type="ARBA" id="ARBA00004191"/>
    </source>
</evidence>
<gene>
    <name evidence="9" type="primary">103493915</name>
</gene>
<keyword evidence="7" id="KW-0812">Transmembrane</keyword>
<evidence type="ECO:0000259" key="8">
    <source>
        <dbReference type="PROSITE" id="PS51277"/>
    </source>
</evidence>
<evidence type="ECO:0000256" key="7">
    <source>
        <dbReference type="SAM" id="Phobius"/>
    </source>
</evidence>
<dbReference type="SMART" id="SM01045">
    <property type="entry name" value="BURP"/>
    <property type="match status" value="1"/>
</dbReference>
<evidence type="ECO:0000256" key="3">
    <source>
        <dbReference type="ARBA" id="ARBA00022512"/>
    </source>
</evidence>
<reference evidence="9" key="1">
    <citation type="submission" date="2023-03" db="UniProtKB">
        <authorList>
            <consortium name="EnsemblPlants"/>
        </authorList>
    </citation>
    <scope>IDENTIFICATION</scope>
</reference>
<keyword evidence="3" id="KW-0964">Secreted</keyword>
<keyword evidence="4" id="KW-0052">Apoplast</keyword>
<feature type="domain" description="BURP" evidence="8">
    <location>
        <begin position="433"/>
        <end position="647"/>
    </location>
</feature>
<dbReference type="PANTHER" id="PTHR31458">
    <property type="entry name" value="POLYGALACTURONASE 1 BETA-LIKE PROTEIN 2"/>
    <property type="match status" value="1"/>
</dbReference>
<evidence type="ECO:0000256" key="4">
    <source>
        <dbReference type="ARBA" id="ARBA00022523"/>
    </source>
</evidence>
<evidence type="ECO:0000256" key="2">
    <source>
        <dbReference type="ARBA" id="ARBA00004271"/>
    </source>
</evidence>
<dbReference type="InterPro" id="IPR004873">
    <property type="entry name" value="BURP_dom"/>
</dbReference>
<dbReference type="Pfam" id="PF03181">
    <property type="entry name" value="BURP"/>
    <property type="match status" value="1"/>
</dbReference>
<evidence type="ECO:0000256" key="5">
    <source>
        <dbReference type="ARBA" id="ARBA00022729"/>
    </source>
</evidence>
<keyword evidence="5" id="KW-0732">Signal</keyword>
<organism evidence="9">
    <name type="scientific">Cucumis melo</name>
    <name type="common">Muskmelon</name>
    <dbReference type="NCBI Taxonomy" id="3656"/>
    <lineage>
        <taxon>Eukaryota</taxon>
        <taxon>Viridiplantae</taxon>
        <taxon>Streptophyta</taxon>
        <taxon>Embryophyta</taxon>
        <taxon>Tracheophyta</taxon>
        <taxon>Spermatophyta</taxon>
        <taxon>Magnoliopsida</taxon>
        <taxon>eudicotyledons</taxon>
        <taxon>Gunneridae</taxon>
        <taxon>Pentapetalae</taxon>
        <taxon>rosids</taxon>
        <taxon>fabids</taxon>
        <taxon>Cucurbitales</taxon>
        <taxon>Cucurbitaceae</taxon>
        <taxon>Benincaseae</taxon>
        <taxon>Cucumis</taxon>
    </lineage>
</organism>
<dbReference type="InterPro" id="IPR051897">
    <property type="entry name" value="PG-associated_BURP"/>
</dbReference>
<dbReference type="RefSeq" id="XP_008453099.2">
    <property type="nucleotide sequence ID" value="XM_008454877.3"/>
</dbReference>
<name>A0A9I9DED3_CUCME</name>
<keyword evidence="7" id="KW-0472">Membrane</keyword>
<protein>
    <recommendedName>
        <fullName evidence="8">BURP domain-containing protein</fullName>
    </recommendedName>
</protein>
<proteinExistence type="predicted"/>
<dbReference type="eggNOG" id="ENOG502QT2V">
    <property type="taxonomic scope" value="Eukaryota"/>
</dbReference>
<accession>A0A9I9DED3</accession>